<keyword evidence="2" id="KW-1185">Reference proteome</keyword>
<dbReference type="AlphaFoldDB" id="A0A1I8BF80"/>
<evidence type="ECO:0000313" key="2">
    <source>
        <dbReference type="Proteomes" id="UP000095281"/>
    </source>
</evidence>
<organism evidence="2 3">
    <name type="scientific">Meloidogyne hapla</name>
    <name type="common">Root-knot nematode worm</name>
    <dbReference type="NCBI Taxonomy" id="6305"/>
    <lineage>
        <taxon>Eukaryota</taxon>
        <taxon>Metazoa</taxon>
        <taxon>Ecdysozoa</taxon>
        <taxon>Nematoda</taxon>
        <taxon>Chromadorea</taxon>
        <taxon>Rhabditida</taxon>
        <taxon>Tylenchina</taxon>
        <taxon>Tylenchomorpha</taxon>
        <taxon>Tylenchoidea</taxon>
        <taxon>Meloidogynidae</taxon>
        <taxon>Meloidogyninae</taxon>
        <taxon>Meloidogyne</taxon>
    </lineage>
</organism>
<sequence length="169" mass="20217">MAKFKEERELNLEELFTIKKDKEELIKTNEKLLEENTQISFKLKEVTSDNNKFKEDFDSKLEELTKTKEENQELKNELECAKNKLSQLQSEELEKENKFKEEMEKVLIERKQATDQADILKIDHKRIYDLYTTQQAEFKDLNVQNGNLASENKKLKLDFEHLQERSQNV</sequence>
<reference evidence="3" key="1">
    <citation type="submission" date="2016-11" db="UniProtKB">
        <authorList>
            <consortium name="WormBaseParasite"/>
        </authorList>
    </citation>
    <scope>IDENTIFICATION</scope>
</reference>
<feature type="coiled-coil region" evidence="1">
    <location>
        <begin position="54"/>
        <end position="116"/>
    </location>
</feature>
<dbReference type="WBParaSite" id="MhA1_Contig205.frz3.gene8">
    <property type="protein sequence ID" value="MhA1_Contig205.frz3.gene8"/>
    <property type="gene ID" value="MhA1_Contig205.frz3.gene8"/>
</dbReference>
<accession>A0A1I8BF80</accession>
<evidence type="ECO:0000256" key="1">
    <source>
        <dbReference type="SAM" id="Coils"/>
    </source>
</evidence>
<dbReference type="Proteomes" id="UP000095281">
    <property type="component" value="Unplaced"/>
</dbReference>
<proteinExistence type="predicted"/>
<keyword evidence="1" id="KW-0175">Coiled coil</keyword>
<evidence type="ECO:0000313" key="3">
    <source>
        <dbReference type="WBParaSite" id="MhA1_Contig205.frz3.gene8"/>
    </source>
</evidence>
<name>A0A1I8BF80_MELHA</name>
<protein>
    <submittedName>
        <fullName evidence="3">Uncharacterized protein</fullName>
    </submittedName>
</protein>